<dbReference type="Proteomes" id="UP001597512">
    <property type="component" value="Unassembled WGS sequence"/>
</dbReference>
<protein>
    <submittedName>
        <fullName evidence="1">Uncharacterized protein</fullName>
    </submittedName>
</protein>
<organism evidence="1 2">
    <name type="scientific">Spirosoma flavum</name>
    <dbReference type="NCBI Taxonomy" id="2048557"/>
    <lineage>
        <taxon>Bacteria</taxon>
        <taxon>Pseudomonadati</taxon>
        <taxon>Bacteroidota</taxon>
        <taxon>Cytophagia</taxon>
        <taxon>Cytophagales</taxon>
        <taxon>Cytophagaceae</taxon>
        <taxon>Spirosoma</taxon>
    </lineage>
</organism>
<gene>
    <name evidence="1" type="ORF">ACFS25_10920</name>
</gene>
<proteinExistence type="predicted"/>
<evidence type="ECO:0000313" key="1">
    <source>
        <dbReference type="EMBL" id="MFD2934295.1"/>
    </source>
</evidence>
<sequence length="144" mass="15934">MRNFIVSFSCLLVDLQGSTACKQQDETNPCTYPHQVTINSTCYTGNGVELTATDYGNSSSGFEWSIIALKDTSKILGWTPKDVKIDMFASDKFTVPDSLVTNYQRLIITVATNCQGLSKHSIYYGFIKSKSTATNCIMWTSQAN</sequence>
<name>A0ABW6AJG5_9BACT</name>
<evidence type="ECO:0000313" key="2">
    <source>
        <dbReference type="Proteomes" id="UP001597512"/>
    </source>
</evidence>
<dbReference type="EMBL" id="JBHUOM010000002">
    <property type="protein sequence ID" value="MFD2934295.1"/>
    <property type="molecule type" value="Genomic_DNA"/>
</dbReference>
<dbReference type="RefSeq" id="WP_381499891.1">
    <property type="nucleotide sequence ID" value="NZ_JBHUOM010000002.1"/>
</dbReference>
<accession>A0ABW6AJG5</accession>
<reference evidence="2" key="1">
    <citation type="journal article" date="2019" name="Int. J. Syst. Evol. Microbiol.">
        <title>The Global Catalogue of Microorganisms (GCM) 10K type strain sequencing project: providing services to taxonomists for standard genome sequencing and annotation.</title>
        <authorList>
            <consortium name="The Broad Institute Genomics Platform"/>
            <consortium name="The Broad Institute Genome Sequencing Center for Infectious Disease"/>
            <person name="Wu L."/>
            <person name="Ma J."/>
        </authorList>
    </citation>
    <scope>NUCLEOTIDE SEQUENCE [LARGE SCALE GENOMIC DNA]</scope>
    <source>
        <strain evidence="2">KCTC 52490</strain>
    </source>
</reference>
<comment type="caution">
    <text evidence="1">The sequence shown here is derived from an EMBL/GenBank/DDBJ whole genome shotgun (WGS) entry which is preliminary data.</text>
</comment>
<keyword evidence="2" id="KW-1185">Reference proteome</keyword>